<dbReference type="VEuPathDB" id="FungiDB:jhhlp_007360"/>
<dbReference type="InParanoid" id="A0A2N3N2F7"/>
<dbReference type="Proteomes" id="UP000233524">
    <property type="component" value="Unassembled WGS sequence"/>
</dbReference>
<protein>
    <submittedName>
        <fullName evidence="2">Uncharacterized protein</fullName>
    </submittedName>
</protein>
<dbReference type="PANTHER" id="PTHR37540">
    <property type="entry name" value="TRANSCRIPTION FACTOR (ACR-2), PUTATIVE-RELATED-RELATED"/>
    <property type="match status" value="1"/>
</dbReference>
<sequence>MEFIESISKPQPRTQGGFKFIHMSSPADAAAFKTQVRSHAARNPRARKKKVMRHQKEKRAEEVHGQELEVVPDTRSSKSQGPVYAHLDTSAVATGHVARILCAQPVDPFDSFCRPLNPMEHRLLDHFARNVIRYIVTCMPFQVPGDEARYLKGMTTYMIQTAAADSGMLSTLLLASCQSLSKFRHEDAFSTVALMYKGQCIASINDALRREAPVVSDLTLTKTLALAANAVRLLPALCPRHSHSTFRPCNG</sequence>
<accession>A0A2N3N2F7</accession>
<gene>
    <name evidence="2" type="ORF">jhhlp_007360</name>
</gene>
<reference evidence="2 3" key="1">
    <citation type="journal article" date="2017" name="G3 (Bethesda)">
        <title>First Draft Genome Sequence of the Pathogenic Fungus Lomentospora prolificans (Formerly Scedosporium prolificans).</title>
        <authorList>
            <person name="Luo R."/>
            <person name="Zimin A."/>
            <person name="Workman R."/>
            <person name="Fan Y."/>
            <person name="Pertea G."/>
            <person name="Grossman N."/>
            <person name="Wear M.P."/>
            <person name="Jia B."/>
            <person name="Miller H."/>
            <person name="Casadevall A."/>
            <person name="Timp W."/>
            <person name="Zhang S.X."/>
            <person name="Salzberg S.L."/>
        </authorList>
    </citation>
    <scope>NUCLEOTIDE SEQUENCE [LARGE SCALE GENOMIC DNA]</scope>
    <source>
        <strain evidence="2 3">JHH-5317</strain>
    </source>
</reference>
<keyword evidence="3" id="KW-1185">Reference proteome</keyword>
<evidence type="ECO:0000313" key="2">
    <source>
        <dbReference type="EMBL" id="PKS06611.1"/>
    </source>
</evidence>
<dbReference type="AlphaFoldDB" id="A0A2N3N2F7"/>
<evidence type="ECO:0000313" key="3">
    <source>
        <dbReference type="Proteomes" id="UP000233524"/>
    </source>
</evidence>
<feature type="region of interest" description="Disordered" evidence="1">
    <location>
        <begin position="37"/>
        <end position="65"/>
    </location>
</feature>
<name>A0A2N3N2F7_9PEZI</name>
<dbReference type="EMBL" id="NLAX01001034">
    <property type="protein sequence ID" value="PKS06611.1"/>
    <property type="molecule type" value="Genomic_DNA"/>
</dbReference>
<dbReference type="PANTHER" id="PTHR37540:SF5">
    <property type="entry name" value="TRANSCRIPTION FACTOR DOMAIN-CONTAINING PROTEIN"/>
    <property type="match status" value="1"/>
</dbReference>
<organism evidence="2 3">
    <name type="scientific">Lomentospora prolificans</name>
    <dbReference type="NCBI Taxonomy" id="41688"/>
    <lineage>
        <taxon>Eukaryota</taxon>
        <taxon>Fungi</taxon>
        <taxon>Dikarya</taxon>
        <taxon>Ascomycota</taxon>
        <taxon>Pezizomycotina</taxon>
        <taxon>Sordariomycetes</taxon>
        <taxon>Hypocreomycetidae</taxon>
        <taxon>Microascales</taxon>
        <taxon>Microascaceae</taxon>
        <taxon>Lomentospora</taxon>
    </lineage>
</organism>
<evidence type="ECO:0000256" key="1">
    <source>
        <dbReference type="SAM" id="MobiDB-lite"/>
    </source>
</evidence>
<comment type="caution">
    <text evidence="2">The sequence shown here is derived from an EMBL/GenBank/DDBJ whole genome shotgun (WGS) entry which is preliminary data.</text>
</comment>
<dbReference type="OrthoDB" id="5620at2759"/>
<proteinExistence type="predicted"/>
<dbReference type="STRING" id="41688.A0A2N3N2F7"/>
<feature type="compositionally biased region" description="Basic residues" evidence="1">
    <location>
        <begin position="39"/>
        <end position="57"/>
    </location>
</feature>